<dbReference type="PANTHER" id="PTHR43861">
    <property type="entry name" value="TRANS-ACONITATE 2-METHYLTRANSFERASE-RELATED"/>
    <property type="match status" value="1"/>
</dbReference>
<dbReference type="Gene3D" id="1.25.40.10">
    <property type="entry name" value="Tetratricopeptide repeat domain"/>
    <property type="match status" value="1"/>
</dbReference>
<dbReference type="STRING" id="59920.PMN2A_0817"/>
<dbReference type="SMART" id="SM00028">
    <property type="entry name" value="TPR"/>
    <property type="match status" value="2"/>
</dbReference>
<feature type="repeat" description="TPR" evidence="1">
    <location>
        <begin position="111"/>
        <end position="144"/>
    </location>
</feature>
<dbReference type="KEGG" id="pmn:PMN2A_0817"/>
<proteinExistence type="predicted"/>
<feature type="repeat" description="TPR" evidence="1">
    <location>
        <begin position="77"/>
        <end position="110"/>
    </location>
</feature>
<name>Q46JM0_PROMT</name>
<dbReference type="CDD" id="cd02440">
    <property type="entry name" value="AdoMet_MTases"/>
    <property type="match status" value="1"/>
</dbReference>
<keyword evidence="4" id="KW-1185">Reference proteome</keyword>
<evidence type="ECO:0000313" key="3">
    <source>
        <dbReference type="EMBL" id="AAZ58308.1"/>
    </source>
</evidence>
<organism evidence="3 4">
    <name type="scientific">Prochlorococcus marinus (strain NATL2A)</name>
    <dbReference type="NCBI Taxonomy" id="59920"/>
    <lineage>
        <taxon>Bacteria</taxon>
        <taxon>Bacillati</taxon>
        <taxon>Cyanobacteriota</taxon>
        <taxon>Cyanophyceae</taxon>
        <taxon>Synechococcales</taxon>
        <taxon>Prochlorococcaceae</taxon>
        <taxon>Prochlorococcus</taxon>
    </lineage>
</organism>
<dbReference type="InterPro" id="IPR011990">
    <property type="entry name" value="TPR-like_helical_dom_sf"/>
</dbReference>
<dbReference type="AlphaFoldDB" id="Q46JM0"/>
<gene>
    <name evidence="3" type="ordered locus">PMN2A_0817</name>
</gene>
<accession>Q46JM0</accession>
<sequence length="661" mass="76627">MKRSDNKKNKQLYKVSTFPVPADLGADHRNLTLNTYTLSQPSKEKIIDQAFKFHSQGNISKAEKYYQLFINQGLKDFRVFSNYGAILLDLGKLKEAEILTRKAIEQNPDFAIAQFNLGKILQNLGRSKEAFDCYVKVTKIDPKFPNIYETITSFLGNSNSSLLNHTKLIDILNLLLERNDITHNELFAAFNFLYNDKIISHLEKLDSDLFKEESFKLFINDKLIMKALKKITFKDLRLEKILTRIRKYICEVISNNTEEIDYSELQFIIALGEQCFLNEYIYSLSEEEDSFLSTIMNRCINGEISETNISILSCYFPLYKLLDKLPSLNSFNSSNQSLKELIKLQILEPLEEIELSKSIKKIGFIYDDISQKVKSQYEENPFPRWRYGSNLGSHKVSISQAINNEIKPNFISQNLSDSNLKVLIAGCGTGNQILQAQRYKNAQITCIDLSISSLSYAQRKINELKINNVELIQMDILEVSLLKTKFDIIECGGVLHHMKEPNLGLDCLLDCIDKNGFLKLALYSRIAIKDVIAAAQHIASRNLEPTLENIHLFREEVFSGKYPGNKDFVNFRDFYSSSEFRDFFFHYQAHYIYLSQLQEVLKTRSLKFLGFLLSQSTKSLYKNYFPEDKKQTNLDNWAKFEEKHPNTFRGMYQFWVCKTKN</sequence>
<feature type="domain" description="Methyltransferase" evidence="2">
    <location>
        <begin position="417"/>
        <end position="518"/>
    </location>
</feature>
<dbReference type="PhylomeDB" id="Q46JM0"/>
<protein>
    <submittedName>
        <fullName evidence="3">TPR repeat</fullName>
    </submittedName>
</protein>
<evidence type="ECO:0000256" key="1">
    <source>
        <dbReference type="PROSITE-ProRule" id="PRU00339"/>
    </source>
</evidence>
<dbReference type="Pfam" id="PF13431">
    <property type="entry name" value="TPR_17"/>
    <property type="match status" value="1"/>
</dbReference>
<keyword evidence="1" id="KW-0802">TPR repeat</keyword>
<dbReference type="InterPro" id="IPR019734">
    <property type="entry name" value="TPR_rpt"/>
</dbReference>
<dbReference type="PROSITE" id="PS50005">
    <property type="entry name" value="TPR"/>
    <property type="match status" value="2"/>
</dbReference>
<dbReference type="SUPFAM" id="SSF53335">
    <property type="entry name" value="S-adenosyl-L-methionine-dependent methyltransferases"/>
    <property type="match status" value="1"/>
</dbReference>
<evidence type="ECO:0000313" key="4">
    <source>
        <dbReference type="Proteomes" id="UP000002535"/>
    </source>
</evidence>
<dbReference type="InterPro" id="IPR025714">
    <property type="entry name" value="Methyltranfer_dom"/>
</dbReference>
<dbReference type="Gene3D" id="3.40.50.150">
    <property type="entry name" value="Vaccinia Virus protein VP39"/>
    <property type="match status" value="1"/>
</dbReference>
<dbReference type="Pfam" id="PF13847">
    <property type="entry name" value="Methyltransf_31"/>
    <property type="match status" value="1"/>
</dbReference>
<dbReference type="Proteomes" id="UP000002535">
    <property type="component" value="Chromosome"/>
</dbReference>
<dbReference type="RefSeq" id="WP_011294905.1">
    <property type="nucleotide sequence ID" value="NC_007335.2"/>
</dbReference>
<dbReference type="HOGENOM" id="CLU_013533_0_0_3"/>
<dbReference type="InterPro" id="IPR029063">
    <property type="entry name" value="SAM-dependent_MTases_sf"/>
</dbReference>
<evidence type="ECO:0000259" key="2">
    <source>
        <dbReference type="Pfam" id="PF13847"/>
    </source>
</evidence>
<dbReference type="OrthoDB" id="101857at2"/>
<reference evidence="3 4" key="1">
    <citation type="journal article" date="2007" name="PLoS Genet.">
        <title>Patterns and implications of gene gain and loss in the evolution of Prochlorococcus.</title>
        <authorList>
            <person name="Kettler G.C."/>
            <person name="Martiny A.C."/>
            <person name="Huang K."/>
            <person name="Zucker J."/>
            <person name="Coleman M.L."/>
            <person name="Rodrigue S."/>
            <person name="Chen F."/>
            <person name="Lapidus A."/>
            <person name="Ferriera S."/>
            <person name="Johnson J."/>
            <person name="Steglich C."/>
            <person name="Church G.M."/>
            <person name="Richardson P."/>
            <person name="Chisholm S.W."/>
        </authorList>
    </citation>
    <scope>NUCLEOTIDE SEQUENCE [LARGE SCALE GENOMIC DNA]</scope>
    <source>
        <strain evidence="3 4">NATL2A</strain>
    </source>
</reference>
<dbReference type="SUPFAM" id="SSF48452">
    <property type="entry name" value="TPR-like"/>
    <property type="match status" value="1"/>
</dbReference>
<dbReference type="EMBL" id="CP000095">
    <property type="protein sequence ID" value="AAZ58308.1"/>
    <property type="molecule type" value="Genomic_DNA"/>
</dbReference>